<name>A0A915KM45_ROMCU</name>
<keyword evidence="1" id="KW-1185">Reference proteome</keyword>
<reference evidence="2" key="1">
    <citation type="submission" date="2022-11" db="UniProtKB">
        <authorList>
            <consortium name="WormBaseParasite"/>
        </authorList>
    </citation>
    <scope>IDENTIFICATION</scope>
</reference>
<proteinExistence type="predicted"/>
<evidence type="ECO:0000313" key="1">
    <source>
        <dbReference type="Proteomes" id="UP000887565"/>
    </source>
</evidence>
<dbReference type="WBParaSite" id="nRc.2.0.1.t39851-RA">
    <property type="protein sequence ID" value="nRc.2.0.1.t39851-RA"/>
    <property type="gene ID" value="nRc.2.0.1.g39851"/>
</dbReference>
<dbReference type="AlphaFoldDB" id="A0A915KM45"/>
<sequence>KKIPILELEEEKGKFDRWKNVNSLCRHTNLRVNPDLFYLFKKKKVKRLAIDGEVMYFECVSCNSHGNPIGRATVCEDRVPSNPDHGHNPLCVPLTRSVVEAKRIKREMLKTAENI</sequence>
<dbReference type="Proteomes" id="UP000887565">
    <property type="component" value="Unplaced"/>
</dbReference>
<protein>
    <submittedName>
        <fullName evidence="2">Uncharacterized protein</fullName>
    </submittedName>
</protein>
<organism evidence="1 2">
    <name type="scientific">Romanomermis culicivorax</name>
    <name type="common">Nematode worm</name>
    <dbReference type="NCBI Taxonomy" id="13658"/>
    <lineage>
        <taxon>Eukaryota</taxon>
        <taxon>Metazoa</taxon>
        <taxon>Ecdysozoa</taxon>
        <taxon>Nematoda</taxon>
        <taxon>Enoplea</taxon>
        <taxon>Dorylaimia</taxon>
        <taxon>Mermithida</taxon>
        <taxon>Mermithoidea</taxon>
        <taxon>Mermithidae</taxon>
        <taxon>Romanomermis</taxon>
    </lineage>
</organism>
<evidence type="ECO:0000313" key="2">
    <source>
        <dbReference type="WBParaSite" id="nRc.2.0.1.t39851-RA"/>
    </source>
</evidence>
<accession>A0A915KM45</accession>